<dbReference type="GO" id="GO:0009289">
    <property type="term" value="C:pilus"/>
    <property type="evidence" value="ECO:0007669"/>
    <property type="project" value="InterPro"/>
</dbReference>
<dbReference type="InterPro" id="IPR008966">
    <property type="entry name" value="Adhesion_dom_sf"/>
</dbReference>
<evidence type="ECO:0000313" key="1">
    <source>
        <dbReference type="EMBL" id="VTR25926.1"/>
    </source>
</evidence>
<dbReference type="GeneID" id="30319834"/>
<name>A0A0F7D1E3_SERFO</name>
<protein>
    <submittedName>
        <fullName evidence="1">PAP fimbrial minor pilin protein</fullName>
    </submittedName>
</protein>
<accession>A0A0F7D1E3</accession>
<dbReference type="RefSeq" id="WP_024482814.1">
    <property type="nucleotide sequence ID" value="NZ_CAMKUH010000011.1"/>
</dbReference>
<dbReference type="PANTHER" id="PTHR33420">
    <property type="entry name" value="FIMBRIAL SUBUNIT ELFA-RELATED"/>
    <property type="match status" value="1"/>
</dbReference>
<dbReference type="InterPro" id="IPR036937">
    <property type="entry name" value="Adhesion_dom_fimbrial_sf"/>
</dbReference>
<proteinExistence type="predicted"/>
<dbReference type="PANTHER" id="PTHR33420:SF12">
    <property type="entry name" value="FIMBRIN-LIKE PROTEIN FIMI-RELATED"/>
    <property type="match status" value="1"/>
</dbReference>
<dbReference type="SUPFAM" id="SSF49401">
    <property type="entry name" value="Bacterial adhesins"/>
    <property type="match status" value="1"/>
</dbReference>
<dbReference type="EMBL" id="CABEEZ010000041">
    <property type="protein sequence ID" value="VTR25926.1"/>
    <property type="molecule type" value="Genomic_DNA"/>
</dbReference>
<dbReference type="KEGG" id="sfw:WN53_06635"/>
<dbReference type="AlphaFoldDB" id="A0A0F7D1E3"/>
<reference evidence="1" key="1">
    <citation type="submission" date="2019-05" db="EMBL/GenBank/DDBJ databases">
        <authorList>
            <consortium name="Pathogen Informatics"/>
        </authorList>
    </citation>
    <scope>NUCLEOTIDE SEQUENCE [LARGE SCALE GENOMIC DNA]</scope>
    <source>
        <strain evidence="1">NCTC12965</strain>
    </source>
</reference>
<dbReference type="GO" id="GO:0043709">
    <property type="term" value="P:cell adhesion involved in single-species biofilm formation"/>
    <property type="evidence" value="ECO:0007669"/>
    <property type="project" value="TreeGrafter"/>
</dbReference>
<organism evidence="1">
    <name type="scientific">Serratia fonticola</name>
    <dbReference type="NCBI Taxonomy" id="47917"/>
    <lineage>
        <taxon>Bacteria</taxon>
        <taxon>Pseudomonadati</taxon>
        <taxon>Pseudomonadota</taxon>
        <taxon>Gammaproteobacteria</taxon>
        <taxon>Enterobacterales</taxon>
        <taxon>Yersiniaceae</taxon>
        <taxon>Serratia</taxon>
    </lineage>
</organism>
<dbReference type="Gene3D" id="2.60.40.1090">
    <property type="entry name" value="Fimbrial-type adhesion domain"/>
    <property type="match status" value="1"/>
</dbReference>
<sequence length="181" mass="19901">MYSQRGKRLLRGTVLINLLLCSHWVLSANQWRGEVTLNGRVIASACAIDTDSVDQTITMAALPISQIILDGRSELHAFSIKLVNCALERFNPALADRRYFVVTFEGKSDAGHFGIDGNAKGIALQISDSRGNVAVPGVPMPKSDIYPGAMEFNYGLRLIGNNQVMKGGSYHSTVRFNMDYY</sequence>
<gene>
    <name evidence="1" type="primary">papH_4</name>
    <name evidence="1" type="ORF">NCTC12965_02262</name>
</gene>
<dbReference type="InterPro" id="IPR050263">
    <property type="entry name" value="Bact_Fimbrial_Adh_Pro"/>
</dbReference>